<evidence type="ECO:0000313" key="2">
    <source>
        <dbReference type="Proteomes" id="UP000298030"/>
    </source>
</evidence>
<dbReference type="AlphaFoldDB" id="A0A4Y7THY1"/>
<sequence length="58" mass="6624">MGNPRTAIRGLGTYMVLFDRRRLPFVPKLNHIALPVYSRMGDVGHNLFDTERKLDGLP</sequence>
<evidence type="ECO:0000313" key="1">
    <source>
        <dbReference type="EMBL" id="TEB33538.1"/>
    </source>
</evidence>
<name>A0A4Y7THY1_COPMI</name>
<reference evidence="1 2" key="1">
    <citation type="journal article" date="2019" name="Nat. Ecol. Evol.">
        <title>Megaphylogeny resolves global patterns of mushroom evolution.</title>
        <authorList>
            <person name="Varga T."/>
            <person name="Krizsan K."/>
            <person name="Foldi C."/>
            <person name="Dima B."/>
            <person name="Sanchez-Garcia M."/>
            <person name="Sanchez-Ramirez S."/>
            <person name="Szollosi G.J."/>
            <person name="Szarkandi J.G."/>
            <person name="Papp V."/>
            <person name="Albert L."/>
            <person name="Andreopoulos W."/>
            <person name="Angelini C."/>
            <person name="Antonin V."/>
            <person name="Barry K.W."/>
            <person name="Bougher N.L."/>
            <person name="Buchanan P."/>
            <person name="Buyck B."/>
            <person name="Bense V."/>
            <person name="Catcheside P."/>
            <person name="Chovatia M."/>
            <person name="Cooper J."/>
            <person name="Damon W."/>
            <person name="Desjardin D."/>
            <person name="Finy P."/>
            <person name="Geml J."/>
            <person name="Haridas S."/>
            <person name="Hughes K."/>
            <person name="Justo A."/>
            <person name="Karasinski D."/>
            <person name="Kautmanova I."/>
            <person name="Kiss B."/>
            <person name="Kocsube S."/>
            <person name="Kotiranta H."/>
            <person name="LaButti K.M."/>
            <person name="Lechner B.E."/>
            <person name="Liimatainen K."/>
            <person name="Lipzen A."/>
            <person name="Lukacs Z."/>
            <person name="Mihaltcheva S."/>
            <person name="Morgado L.N."/>
            <person name="Niskanen T."/>
            <person name="Noordeloos M.E."/>
            <person name="Ohm R.A."/>
            <person name="Ortiz-Santana B."/>
            <person name="Ovrebo C."/>
            <person name="Racz N."/>
            <person name="Riley R."/>
            <person name="Savchenko A."/>
            <person name="Shiryaev A."/>
            <person name="Soop K."/>
            <person name="Spirin V."/>
            <person name="Szebenyi C."/>
            <person name="Tomsovsky M."/>
            <person name="Tulloss R.E."/>
            <person name="Uehling J."/>
            <person name="Grigoriev I.V."/>
            <person name="Vagvolgyi C."/>
            <person name="Papp T."/>
            <person name="Martin F.M."/>
            <person name="Miettinen O."/>
            <person name="Hibbett D.S."/>
            <person name="Nagy L.G."/>
        </authorList>
    </citation>
    <scope>NUCLEOTIDE SEQUENCE [LARGE SCALE GENOMIC DNA]</scope>
    <source>
        <strain evidence="1 2">FP101781</strain>
    </source>
</reference>
<proteinExistence type="predicted"/>
<keyword evidence="2" id="KW-1185">Reference proteome</keyword>
<protein>
    <submittedName>
        <fullName evidence="1">Uncharacterized protein</fullName>
    </submittedName>
</protein>
<gene>
    <name evidence="1" type="ORF">FA13DRAFT_1730567</name>
</gene>
<accession>A0A4Y7THY1</accession>
<organism evidence="1 2">
    <name type="scientific">Coprinellus micaceus</name>
    <name type="common">Glistening ink-cap mushroom</name>
    <name type="synonym">Coprinus micaceus</name>
    <dbReference type="NCBI Taxonomy" id="71717"/>
    <lineage>
        <taxon>Eukaryota</taxon>
        <taxon>Fungi</taxon>
        <taxon>Dikarya</taxon>
        <taxon>Basidiomycota</taxon>
        <taxon>Agaricomycotina</taxon>
        <taxon>Agaricomycetes</taxon>
        <taxon>Agaricomycetidae</taxon>
        <taxon>Agaricales</taxon>
        <taxon>Agaricineae</taxon>
        <taxon>Psathyrellaceae</taxon>
        <taxon>Coprinellus</taxon>
    </lineage>
</organism>
<comment type="caution">
    <text evidence="1">The sequence shown here is derived from an EMBL/GenBank/DDBJ whole genome shotgun (WGS) entry which is preliminary data.</text>
</comment>
<dbReference type="EMBL" id="QPFP01000012">
    <property type="protein sequence ID" value="TEB33538.1"/>
    <property type="molecule type" value="Genomic_DNA"/>
</dbReference>
<dbReference type="Proteomes" id="UP000298030">
    <property type="component" value="Unassembled WGS sequence"/>
</dbReference>